<dbReference type="Proteomes" id="UP000363590">
    <property type="component" value="Chromosome"/>
</dbReference>
<accession>A0A5P9XP53</accession>
<dbReference type="EMBL" id="CP045571">
    <property type="protein sequence ID" value="QFX95153.1"/>
    <property type="molecule type" value="Genomic_DNA"/>
</dbReference>
<evidence type="ECO:0000313" key="2">
    <source>
        <dbReference type="Proteomes" id="UP000363590"/>
    </source>
</evidence>
<reference evidence="1 2" key="1">
    <citation type="submission" date="2019-10" db="EMBL/GenBank/DDBJ databases">
        <authorList>
            <person name="Wang R."/>
        </authorList>
    </citation>
    <scope>NUCLEOTIDE SEQUENCE [LARGE SCALE GENOMIC DNA]</scope>
    <source>
        <strain evidence="1 2">ATCC 19377</strain>
    </source>
</reference>
<protein>
    <submittedName>
        <fullName evidence="1">Uncharacterized protein</fullName>
    </submittedName>
</protein>
<dbReference type="AlphaFoldDB" id="A0A5P9XP53"/>
<organism evidence="1 2">
    <name type="scientific">Acidithiobacillus thiooxidans ATCC 19377</name>
    <dbReference type="NCBI Taxonomy" id="637390"/>
    <lineage>
        <taxon>Bacteria</taxon>
        <taxon>Pseudomonadati</taxon>
        <taxon>Pseudomonadota</taxon>
        <taxon>Acidithiobacillia</taxon>
        <taxon>Acidithiobacillales</taxon>
        <taxon>Acidithiobacillaceae</taxon>
        <taxon>Acidithiobacillus</taxon>
    </lineage>
</organism>
<proteinExistence type="predicted"/>
<evidence type="ECO:0000313" key="1">
    <source>
        <dbReference type="EMBL" id="QFX95153.1"/>
    </source>
</evidence>
<sequence>MAAATECEKFLHLGAGADKVVCCADENEQIRHLTIPRFIGIRSHGAIRSRSFRGKAA</sequence>
<dbReference type="KEGG" id="atx:GCD22_00668"/>
<name>A0A5P9XP53_ACITH</name>
<gene>
    <name evidence="1" type="ORF">GCD22_00668</name>
</gene>